<evidence type="ECO:0000313" key="18">
    <source>
        <dbReference type="RefSeq" id="XP_026749603.2"/>
    </source>
</evidence>
<dbReference type="InterPro" id="IPR002401">
    <property type="entry name" value="Cyt_P450_E_grp-I"/>
</dbReference>
<dbReference type="PROSITE" id="PS00086">
    <property type="entry name" value="CYTOCHROME_P450"/>
    <property type="match status" value="1"/>
</dbReference>
<accession>A0A6J1WG08</accession>
<protein>
    <recommendedName>
        <fullName evidence="5">unspecific monooxygenase</fullName>
        <ecNumber evidence="5">1.14.14.1</ecNumber>
    </recommendedName>
</protein>
<evidence type="ECO:0000256" key="6">
    <source>
        <dbReference type="ARBA" id="ARBA00022617"/>
    </source>
</evidence>
<dbReference type="GO" id="GO:0016712">
    <property type="term" value="F:oxidoreductase activity, acting on paired donors, with incorporation or reduction of molecular oxygen, reduced flavin or flavoprotein as one donor, and incorporation of one atom of oxygen"/>
    <property type="evidence" value="ECO:0007669"/>
    <property type="project" value="UniProtKB-EC"/>
</dbReference>
<dbReference type="Gene3D" id="1.10.630.10">
    <property type="entry name" value="Cytochrome P450"/>
    <property type="match status" value="1"/>
</dbReference>
<dbReference type="InterPro" id="IPR050476">
    <property type="entry name" value="Insect_CytP450_Detox"/>
</dbReference>
<keyword evidence="6 15" id="KW-0349">Heme</keyword>
<dbReference type="GO" id="GO:0020037">
    <property type="term" value="F:heme binding"/>
    <property type="evidence" value="ECO:0007669"/>
    <property type="project" value="InterPro"/>
</dbReference>
<dbReference type="CDD" id="cd11056">
    <property type="entry name" value="CYP6-like"/>
    <property type="match status" value="1"/>
</dbReference>
<feature type="binding site" description="axial binding residue" evidence="15">
    <location>
        <position position="454"/>
    </location>
    <ligand>
        <name>heme</name>
        <dbReference type="ChEBI" id="CHEBI:30413"/>
    </ligand>
    <ligandPart>
        <name>Fe</name>
        <dbReference type="ChEBI" id="CHEBI:18248"/>
    </ligandPart>
</feature>
<comment type="cofactor">
    <cofactor evidence="1 15">
        <name>heme</name>
        <dbReference type="ChEBI" id="CHEBI:30413"/>
    </cofactor>
</comment>
<evidence type="ECO:0000256" key="8">
    <source>
        <dbReference type="ARBA" id="ARBA00022824"/>
    </source>
</evidence>
<evidence type="ECO:0000256" key="1">
    <source>
        <dbReference type="ARBA" id="ARBA00001971"/>
    </source>
</evidence>
<dbReference type="PRINTS" id="PR00463">
    <property type="entry name" value="EP450I"/>
</dbReference>
<keyword evidence="13" id="KW-0472">Membrane</keyword>
<dbReference type="EC" id="1.14.14.1" evidence="5"/>
<dbReference type="RefSeq" id="XP_026749603.2">
    <property type="nucleotide sequence ID" value="XM_026893802.3"/>
</dbReference>
<dbReference type="SUPFAM" id="SSF48264">
    <property type="entry name" value="Cytochrome P450"/>
    <property type="match status" value="1"/>
</dbReference>
<organism evidence="17 18">
    <name type="scientific">Galleria mellonella</name>
    <name type="common">Greater wax moth</name>
    <dbReference type="NCBI Taxonomy" id="7137"/>
    <lineage>
        <taxon>Eukaryota</taxon>
        <taxon>Metazoa</taxon>
        <taxon>Ecdysozoa</taxon>
        <taxon>Arthropoda</taxon>
        <taxon>Hexapoda</taxon>
        <taxon>Insecta</taxon>
        <taxon>Pterygota</taxon>
        <taxon>Neoptera</taxon>
        <taxon>Endopterygota</taxon>
        <taxon>Lepidoptera</taxon>
        <taxon>Glossata</taxon>
        <taxon>Ditrysia</taxon>
        <taxon>Pyraloidea</taxon>
        <taxon>Pyralidae</taxon>
        <taxon>Galleriinae</taxon>
        <taxon>Galleria</taxon>
    </lineage>
</organism>
<dbReference type="PRINTS" id="PR00385">
    <property type="entry name" value="P450"/>
</dbReference>
<dbReference type="InterPro" id="IPR001128">
    <property type="entry name" value="Cyt_P450"/>
</dbReference>
<proteinExistence type="inferred from homology"/>
<dbReference type="PANTHER" id="PTHR24292:SF54">
    <property type="entry name" value="CYP9F3-RELATED"/>
    <property type="match status" value="1"/>
</dbReference>
<reference evidence="18" key="1">
    <citation type="submission" date="2025-08" db="UniProtKB">
        <authorList>
            <consortium name="RefSeq"/>
        </authorList>
    </citation>
    <scope>IDENTIFICATION</scope>
    <source>
        <tissue evidence="18">Whole larvae</tissue>
    </source>
</reference>
<evidence type="ECO:0000256" key="7">
    <source>
        <dbReference type="ARBA" id="ARBA00022723"/>
    </source>
</evidence>
<dbReference type="InParanoid" id="A0A6J1WG08"/>
<keyword evidence="10 16" id="KW-0560">Oxidoreductase</keyword>
<evidence type="ECO:0000256" key="9">
    <source>
        <dbReference type="ARBA" id="ARBA00022848"/>
    </source>
</evidence>
<evidence type="ECO:0000256" key="5">
    <source>
        <dbReference type="ARBA" id="ARBA00012109"/>
    </source>
</evidence>
<comment type="similarity">
    <text evidence="4 16">Belongs to the cytochrome P450 family.</text>
</comment>
<evidence type="ECO:0000256" key="2">
    <source>
        <dbReference type="ARBA" id="ARBA00004174"/>
    </source>
</evidence>
<dbReference type="GeneID" id="113510351"/>
<dbReference type="GO" id="GO:0005789">
    <property type="term" value="C:endoplasmic reticulum membrane"/>
    <property type="evidence" value="ECO:0007669"/>
    <property type="project" value="UniProtKB-SubCell"/>
</dbReference>
<evidence type="ECO:0000256" key="12">
    <source>
        <dbReference type="ARBA" id="ARBA00023033"/>
    </source>
</evidence>
<dbReference type="InterPro" id="IPR017972">
    <property type="entry name" value="Cyt_P450_CS"/>
</dbReference>
<dbReference type="Proteomes" id="UP001652740">
    <property type="component" value="Unplaced"/>
</dbReference>
<dbReference type="InterPro" id="IPR036396">
    <property type="entry name" value="Cyt_P450_sf"/>
</dbReference>
<dbReference type="FunCoup" id="A0A6J1WG08">
    <property type="interactions" value="248"/>
</dbReference>
<keyword evidence="9" id="KW-0492">Microsome</keyword>
<sequence>MITLTIALVVLSLFYYYYSVTSFKYWKTRGIKHDKPVPLFGNCLWYFLGKKSISDVATETYWKYCNEKAVGLFRGGRPELVIRDPETIKHVLVTNFTNFHSRGLNHREDNSEPMMNNLFFAKGDVWRLLRQRMTPAFTTSKLKGMFPLIVERAEKLQTRALAAAATGQAIDVYSFMARYTIDFIASCGFGLDINALDQEDSPVDKLGAKIFKYNTRDRLLRFINFLVPSIGKQFKVFRNIEDEMITLTKQILKQRNYEPSGRNDFIDLLLECKKKGLIVGESIENKKADGSPETATLELDDIILAAQILAFFAAGFETSSTATSFTLHLLAYNPEIQKKVQEDVDRVLNKYDNTLCYDAVKEMTYLDWTFKESLRIHPATGVFVRECNQKTQIPNLNTTLDEGVRILIPVYALHHDPQYFDNPEEFRPERFSPEEFSNITKYSYLPFGEGPRACIGERLALMQSLAGLAAILSRFTVEPAPESTRHPAYDPLTEITLMIKDELPLLLKKRSNTIL</sequence>
<dbReference type="Pfam" id="PF00067">
    <property type="entry name" value="p450"/>
    <property type="match status" value="1"/>
</dbReference>
<keyword evidence="17" id="KW-1185">Reference proteome</keyword>
<evidence type="ECO:0000256" key="11">
    <source>
        <dbReference type="ARBA" id="ARBA00023004"/>
    </source>
</evidence>
<keyword evidence="7 15" id="KW-0479">Metal-binding</keyword>
<dbReference type="GO" id="GO:0005506">
    <property type="term" value="F:iron ion binding"/>
    <property type="evidence" value="ECO:0007669"/>
    <property type="project" value="InterPro"/>
</dbReference>
<evidence type="ECO:0000256" key="15">
    <source>
        <dbReference type="PIRSR" id="PIRSR602401-1"/>
    </source>
</evidence>
<evidence type="ECO:0000256" key="14">
    <source>
        <dbReference type="ARBA" id="ARBA00047827"/>
    </source>
</evidence>
<dbReference type="AlphaFoldDB" id="A0A6J1WG08"/>
<gene>
    <name evidence="18" type="primary">LOC113510351</name>
</gene>
<evidence type="ECO:0000256" key="16">
    <source>
        <dbReference type="RuleBase" id="RU000461"/>
    </source>
</evidence>
<evidence type="ECO:0000256" key="13">
    <source>
        <dbReference type="ARBA" id="ARBA00023136"/>
    </source>
</evidence>
<evidence type="ECO:0000256" key="10">
    <source>
        <dbReference type="ARBA" id="ARBA00023002"/>
    </source>
</evidence>
<keyword evidence="12 16" id="KW-0503">Monooxygenase</keyword>
<dbReference type="KEGG" id="gmw:113510351"/>
<dbReference type="PANTHER" id="PTHR24292">
    <property type="entry name" value="CYTOCHROME P450"/>
    <property type="match status" value="1"/>
</dbReference>
<comment type="subcellular location">
    <subcellularLocation>
        <location evidence="3">Endoplasmic reticulum membrane</location>
        <topology evidence="3">Peripheral membrane protein</topology>
    </subcellularLocation>
    <subcellularLocation>
        <location evidence="2">Microsome membrane</location>
        <topology evidence="2">Peripheral membrane protein</topology>
    </subcellularLocation>
</comment>
<comment type="catalytic activity">
    <reaction evidence="14">
        <text>an organic molecule + reduced [NADPH--hemoprotein reductase] + O2 = an alcohol + oxidized [NADPH--hemoprotein reductase] + H2O + H(+)</text>
        <dbReference type="Rhea" id="RHEA:17149"/>
        <dbReference type="Rhea" id="RHEA-COMP:11964"/>
        <dbReference type="Rhea" id="RHEA-COMP:11965"/>
        <dbReference type="ChEBI" id="CHEBI:15377"/>
        <dbReference type="ChEBI" id="CHEBI:15378"/>
        <dbReference type="ChEBI" id="CHEBI:15379"/>
        <dbReference type="ChEBI" id="CHEBI:30879"/>
        <dbReference type="ChEBI" id="CHEBI:57618"/>
        <dbReference type="ChEBI" id="CHEBI:58210"/>
        <dbReference type="ChEBI" id="CHEBI:142491"/>
        <dbReference type="EC" id="1.14.14.1"/>
    </reaction>
</comment>
<name>A0A6J1WG08_GALME</name>
<keyword evidence="8" id="KW-0256">Endoplasmic reticulum</keyword>
<evidence type="ECO:0000256" key="4">
    <source>
        <dbReference type="ARBA" id="ARBA00010617"/>
    </source>
</evidence>
<evidence type="ECO:0000313" key="17">
    <source>
        <dbReference type="Proteomes" id="UP001652740"/>
    </source>
</evidence>
<keyword evidence="11 15" id="KW-0408">Iron</keyword>
<evidence type="ECO:0000256" key="3">
    <source>
        <dbReference type="ARBA" id="ARBA00004406"/>
    </source>
</evidence>